<dbReference type="PATRIC" id="fig|1453497.3.peg.1101"/>
<dbReference type="EMBL" id="JFHK01000003">
    <property type="protein sequence ID" value="OAA31537.1"/>
    <property type="molecule type" value="Genomic_DNA"/>
</dbReference>
<dbReference type="InterPro" id="IPR029058">
    <property type="entry name" value="AB_hydrolase_fold"/>
</dbReference>
<proteinExistence type="predicted"/>
<evidence type="ECO:0000313" key="2">
    <source>
        <dbReference type="Proteomes" id="UP000077339"/>
    </source>
</evidence>
<keyword evidence="2" id="KW-1185">Reference proteome</keyword>
<dbReference type="STRING" id="1453497.AT15_05540"/>
<dbReference type="AlphaFoldDB" id="A0A176K3G7"/>
<name>A0A176K3G7_9BACT</name>
<sequence>MDVKFDYVKRKIDFSSGYVFKGRHYRCSIIKYKTLYEKALKGTENVEIYHFTPKEDTVGSILILHGLGSLNIPFLFWMGSHLASAGLQASVMILPGNFTRTVNQSVSGKDYFSTDLDRLITMWEHAVVDTRSTLDLLEQEGVWQENNCVLGYCLGGMVSVIIGALEKERVNHTILMTVGGHMARIFWESPTIAFARRGFKRGEGKKGFLDERERLIHTFDKDIEQLEHFSSVSELLASDVHPLFKVDPLAYAKFVQADKVTMIEALFDRALPKQSRKLLWKLLGKPQKYIVPVGHVTWLPFEYALGKYVLRKLGIREARKRMRLLEPVKVEDTIEEEEIKK</sequence>
<dbReference type="Proteomes" id="UP000077339">
    <property type="component" value="Unassembled WGS sequence"/>
</dbReference>
<comment type="caution">
    <text evidence="1">The sequence shown here is derived from an EMBL/GenBank/DDBJ whole genome shotgun (WGS) entry which is preliminary data.</text>
</comment>
<evidence type="ECO:0000313" key="1">
    <source>
        <dbReference type="EMBL" id="OAA31537.1"/>
    </source>
</evidence>
<evidence type="ECO:0008006" key="3">
    <source>
        <dbReference type="Google" id="ProtNLM"/>
    </source>
</evidence>
<accession>A0A176K3G7</accession>
<reference evidence="1 2" key="1">
    <citation type="submission" date="2014-02" db="EMBL/GenBank/DDBJ databases">
        <title>Kosmotoga genome sequencing.</title>
        <authorList>
            <person name="Pollo S.M."/>
            <person name="Charchuk R."/>
            <person name="Nesbo C.L."/>
        </authorList>
    </citation>
    <scope>NUCLEOTIDE SEQUENCE [LARGE SCALE GENOMIC DNA]</scope>
    <source>
        <strain evidence="1 2">S304</strain>
    </source>
</reference>
<dbReference type="Gene3D" id="3.40.50.1820">
    <property type="entry name" value="alpha/beta hydrolase"/>
    <property type="match status" value="1"/>
</dbReference>
<dbReference type="SUPFAM" id="SSF53474">
    <property type="entry name" value="alpha/beta-Hydrolases"/>
    <property type="match status" value="1"/>
</dbReference>
<organism evidence="1 2">
    <name type="scientific">Kosmotoga arenicorallina S304</name>
    <dbReference type="NCBI Taxonomy" id="1453497"/>
    <lineage>
        <taxon>Bacteria</taxon>
        <taxon>Thermotogati</taxon>
        <taxon>Thermotogota</taxon>
        <taxon>Thermotogae</taxon>
        <taxon>Kosmotogales</taxon>
        <taxon>Kosmotogaceae</taxon>
        <taxon>Kosmotoga</taxon>
    </lineage>
</organism>
<gene>
    <name evidence="1" type="ORF">AT15_05540</name>
</gene>
<protein>
    <recommendedName>
        <fullName evidence="3">Alpha/beta hydrolase</fullName>
    </recommendedName>
</protein>